<protein>
    <submittedName>
        <fullName evidence="2">Uncharacterized protein</fullName>
    </submittedName>
</protein>
<dbReference type="AlphaFoldDB" id="A0AAV7WUK2"/>
<sequence length="431" mass="48013">MTSPSWPDPLNWALHLKHRCTGHRRLKHRCTGPFISSTAELGTAVSNTAALGPSSQAPLHWALHLKHRCTGPFISSTAELGPSSHAPLHWAPPSQVPLHWALHLKHRCTGHRRLKHHCTGPFISSTAALTPSSQAPLNWALHLKHRCTGPFISSTAALGPSSQAPLNWALHLKHPCTGHRRLKYRCTGPFISSTAALGTAVSSTVALGPSSQVPLAHERQGLARICVQYSPLSSAPAFVLLVEEQEHYRWEYVEFGFHAVLIPRGLYGGQRLSKKGIWRAIAKDVRTLGVYCRWSTHCHKRLEDLRCWARKTAEAQLGMASQRGRGTRRTLTTLMARMLAVAYLELDGRLRASQQPQGDEYSAPIYYLRVHHLTEEQRHRRRGELCPTGPRMLNPPTVRGPVGQRARGAPRRRLDGTVLTVMSPPMEAPWW</sequence>
<dbReference type="EMBL" id="JANPWB010000001">
    <property type="protein sequence ID" value="KAJ1217625.1"/>
    <property type="molecule type" value="Genomic_DNA"/>
</dbReference>
<feature type="region of interest" description="Disordered" evidence="1">
    <location>
        <begin position="379"/>
        <end position="410"/>
    </location>
</feature>
<dbReference type="Proteomes" id="UP001066276">
    <property type="component" value="Chromosome 1_1"/>
</dbReference>
<evidence type="ECO:0000313" key="2">
    <source>
        <dbReference type="EMBL" id="KAJ1217625.1"/>
    </source>
</evidence>
<organism evidence="2 3">
    <name type="scientific">Pleurodeles waltl</name>
    <name type="common">Iberian ribbed newt</name>
    <dbReference type="NCBI Taxonomy" id="8319"/>
    <lineage>
        <taxon>Eukaryota</taxon>
        <taxon>Metazoa</taxon>
        <taxon>Chordata</taxon>
        <taxon>Craniata</taxon>
        <taxon>Vertebrata</taxon>
        <taxon>Euteleostomi</taxon>
        <taxon>Amphibia</taxon>
        <taxon>Batrachia</taxon>
        <taxon>Caudata</taxon>
        <taxon>Salamandroidea</taxon>
        <taxon>Salamandridae</taxon>
        <taxon>Pleurodelinae</taxon>
        <taxon>Pleurodeles</taxon>
    </lineage>
</organism>
<comment type="caution">
    <text evidence="2">The sequence shown here is derived from an EMBL/GenBank/DDBJ whole genome shotgun (WGS) entry which is preliminary data.</text>
</comment>
<gene>
    <name evidence="2" type="ORF">NDU88_005218</name>
</gene>
<reference evidence="2" key="1">
    <citation type="journal article" date="2022" name="bioRxiv">
        <title>Sequencing and chromosome-scale assembly of the giantPleurodeles waltlgenome.</title>
        <authorList>
            <person name="Brown T."/>
            <person name="Elewa A."/>
            <person name="Iarovenko S."/>
            <person name="Subramanian E."/>
            <person name="Araus A.J."/>
            <person name="Petzold A."/>
            <person name="Susuki M."/>
            <person name="Suzuki K.-i.T."/>
            <person name="Hayashi T."/>
            <person name="Toyoda A."/>
            <person name="Oliveira C."/>
            <person name="Osipova E."/>
            <person name="Leigh N.D."/>
            <person name="Simon A."/>
            <person name="Yun M.H."/>
        </authorList>
    </citation>
    <scope>NUCLEOTIDE SEQUENCE</scope>
    <source>
        <strain evidence="2">20211129_DDA</strain>
        <tissue evidence="2">Liver</tissue>
    </source>
</reference>
<proteinExistence type="predicted"/>
<keyword evidence="3" id="KW-1185">Reference proteome</keyword>
<name>A0AAV7WUK2_PLEWA</name>
<evidence type="ECO:0000256" key="1">
    <source>
        <dbReference type="SAM" id="MobiDB-lite"/>
    </source>
</evidence>
<accession>A0AAV7WUK2</accession>
<evidence type="ECO:0000313" key="3">
    <source>
        <dbReference type="Proteomes" id="UP001066276"/>
    </source>
</evidence>